<gene>
    <name evidence="2" type="primary">csaB</name>
    <name evidence="2" type="ORF">GCM10011346_41770</name>
</gene>
<dbReference type="InterPro" id="IPR007345">
    <property type="entry name" value="Polysacch_pyruvyl_Trfase"/>
</dbReference>
<feature type="domain" description="Polysaccharide pyruvyl transferase" evidence="1">
    <location>
        <begin position="13"/>
        <end position="282"/>
    </location>
</feature>
<accession>A0ABQ2P0J8</accession>
<dbReference type="PANTHER" id="PTHR36836">
    <property type="entry name" value="COLANIC ACID BIOSYNTHESIS PROTEIN WCAK"/>
    <property type="match status" value="1"/>
</dbReference>
<dbReference type="InterPro" id="IPR019896">
    <property type="entry name" value="Polysacch_pyruvyl_Trfase_CsaB"/>
</dbReference>
<proteinExistence type="predicted"/>
<name>A0ABQ2P0J8_9BACI</name>
<organism evidence="2 3">
    <name type="scientific">Oceanobacillus neutriphilus</name>
    <dbReference type="NCBI Taxonomy" id="531815"/>
    <lineage>
        <taxon>Bacteria</taxon>
        <taxon>Bacillati</taxon>
        <taxon>Bacillota</taxon>
        <taxon>Bacilli</taxon>
        <taxon>Bacillales</taxon>
        <taxon>Bacillaceae</taxon>
        <taxon>Oceanobacillus</taxon>
    </lineage>
</organism>
<keyword evidence="3" id="KW-1185">Reference proteome</keyword>
<evidence type="ECO:0000313" key="3">
    <source>
        <dbReference type="Proteomes" id="UP000641206"/>
    </source>
</evidence>
<dbReference type="NCBIfam" id="TIGR03609">
    <property type="entry name" value="S_layer_CsaB"/>
    <property type="match status" value="1"/>
</dbReference>
<keyword evidence="2" id="KW-0808">Transferase</keyword>
<dbReference type="RefSeq" id="WP_188736831.1">
    <property type="nucleotide sequence ID" value="NZ_BMLW01000014.1"/>
</dbReference>
<protein>
    <submittedName>
        <fullName evidence="2">Polysaccharide pyruvyl transferase CsaB</fullName>
    </submittedName>
</protein>
<reference evidence="3" key="1">
    <citation type="journal article" date="2019" name="Int. J. Syst. Evol. Microbiol.">
        <title>The Global Catalogue of Microorganisms (GCM) 10K type strain sequencing project: providing services to taxonomists for standard genome sequencing and annotation.</title>
        <authorList>
            <consortium name="The Broad Institute Genomics Platform"/>
            <consortium name="The Broad Institute Genome Sequencing Center for Infectious Disease"/>
            <person name="Wu L."/>
            <person name="Ma J."/>
        </authorList>
    </citation>
    <scope>NUCLEOTIDE SEQUENCE [LARGE SCALE GENOMIC DNA]</scope>
    <source>
        <strain evidence="3">CGMCC 1.7693</strain>
    </source>
</reference>
<evidence type="ECO:0000313" key="2">
    <source>
        <dbReference type="EMBL" id="GGP15140.1"/>
    </source>
</evidence>
<dbReference type="Pfam" id="PF04230">
    <property type="entry name" value="PS_pyruv_trans"/>
    <property type="match status" value="1"/>
</dbReference>
<dbReference type="GO" id="GO:0016740">
    <property type="term" value="F:transferase activity"/>
    <property type="evidence" value="ECO:0007669"/>
    <property type="project" value="UniProtKB-KW"/>
</dbReference>
<comment type="caution">
    <text evidence="2">The sequence shown here is derived from an EMBL/GenBank/DDBJ whole genome shotgun (WGS) entry which is preliminary data.</text>
</comment>
<dbReference type="EMBL" id="BMLW01000014">
    <property type="protein sequence ID" value="GGP15140.1"/>
    <property type="molecule type" value="Genomic_DNA"/>
</dbReference>
<dbReference type="PANTHER" id="PTHR36836:SF1">
    <property type="entry name" value="COLANIC ACID BIOSYNTHESIS PROTEIN WCAK"/>
    <property type="match status" value="1"/>
</dbReference>
<evidence type="ECO:0000259" key="1">
    <source>
        <dbReference type="Pfam" id="PF04230"/>
    </source>
</evidence>
<sequence>MHVILSGYYGFDNAGDEAILHSIIAALRRENPSIEITVLSNHPHQTEKTFQVKSVNRHRFAEINQVMRETDGLISGGGSLFQDVTSSRSLLYYAGVIQLARFHKVPVCIYAQGIGPLRRLSSKRLVSYLFNRSQYISVRDNDSKIFLQMIGVKEAIQVVPDPVLGLQTTFPEKKSANIICVAVRAWLDHHAYKKQLAICLDGLHKQGYTIEFLPMHGQHDYAASLEIQQAMQAPSNILPVTSSFTEKMASIHQADVLIGMRLHALIFAAMSLTPFVALSYDPKINALTKQFDQSVIGHVDQLNWTAETLLEQVQELLDAKEKHPALRQQQVKQLHQEAQATATTALNAFKRHRIS</sequence>
<dbReference type="Proteomes" id="UP000641206">
    <property type="component" value="Unassembled WGS sequence"/>
</dbReference>
<dbReference type="SUPFAM" id="SSF53756">
    <property type="entry name" value="UDP-Glycosyltransferase/glycogen phosphorylase"/>
    <property type="match status" value="1"/>
</dbReference>